<feature type="transmembrane region" description="Helical" evidence="2">
    <location>
        <begin position="241"/>
        <end position="264"/>
    </location>
</feature>
<feature type="transmembrane region" description="Helical" evidence="2">
    <location>
        <begin position="563"/>
        <end position="584"/>
    </location>
</feature>
<accession>A0A9P6VZ49</accession>
<keyword evidence="4" id="KW-1185">Reference proteome</keyword>
<feature type="transmembrane region" description="Helical" evidence="2">
    <location>
        <begin position="153"/>
        <end position="185"/>
    </location>
</feature>
<evidence type="ECO:0000256" key="2">
    <source>
        <dbReference type="SAM" id="Phobius"/>
    </source>
</evidence>
<dbReference type="Proteomes" id="UP000777482">
    <property type="component" value="Unassembled WGS sequence"/>
</dbReference>
<organism evidence="3 4">
    <name type="scientific">Rhodotorula mucilaginosa</name>
    <name type="common">Yeast</name>
    <name type="synonym">Rhodotorula rubra</name>
    <dbReference type="NCBI Taxonomy" id="5537"/>
    <lineage>
        <taxon>Eukaryota</taxon>
        <taxon>Fungi</taxon>
        <taxon>Dikarya</taxon>
        <taxon>Basidiomycota</taxon>
        <taxon>Pucciniomycotina</taxon>
        <taxon>Microbotryomycetes</taxon>
        <taxon>Sporidiobolales</taxon>
        <taxon>Sporidiobolaceae</taxon>
        <taxon>Rhodotorula</taxon>
    </lineage>
</organism>
<keyword evidence="2" id="KW-1133">Transmembrane helix</keyword>
<feature type="transmembrane region" description="Helical" evidence="2">
    <location>
        <begin position="484"/>
        <end position="508"/>
    </location>
</feature>
<protein>
    <recommendedName>
        <fullName evidence="5">Proteophosphoglycan ppg4</fullName>
    </recommendedName>
</protein>
<reference evidence="3 4" key="1">
    <citation type="submission" date="2020-11" db="EMBL/GenBank/DDBJ databases">
        <title>Kefir isolates.</title>
        <authorList>
            <person name="Marcisauskas S."/>
            <person name="Kim Y."/>
            <person name="Blasche S."/>
        </authorList>
    </citation>
    <scope>NUCLEOTIDE SEQUENCE [LARGE SCALE GENOMIC DNA]</scope>
    <source>
        <strain evidence="3 4">KR</strain>
    </source>
</reference>
<dbReference type="OrthoDB" id="2523997at2759"/>
<dbReference type="AlphaFoldDB" id="A0A9P6VZ49"/>
<comment type="caution">
    <text evidence="3">The sequence shown here is derived from an EMBL/GenBank/DDBJ whole genome shotgun (WGS) entry which is preliminary data.</text>
</comment>
<feature type="transmembrane region" description="Helical" evidence="2">
    <location>
        <begin position="394"/>
        <end position="417"/>
    </location>
</feature>
<keyword evidence="2" id="KW-0472">Membrane</keyword>
<feature type="transmembrane region" description="Helical" evidence="2">
    <location>
        <begin position="813"/>
        <end position="835"/>
    </location>
</feature>
<feature type="transmembrane region" description="Helical" evidence="2">
    <location>
        <begin position="115"/>
        <end position="132"/>
    </location>
</feature>
<evidence type="ECO:0000313" key="3">
    <source>
        <dbReference type="EMBL" id="KAG0659123.1"/>
    </source>
</evidence>
<feature type="compositionally biased region" description="Low complexity" evidence="1">
    <location>
        <begin position="294"/>
        <end position="304"/>
    </location>
</feature>
<feature type="transmembrane region" description="Helical" evidence="2">
    <location>
        <begin position="850"/>
        <end position="871"/>
    </location>
</feature>
<feature type="transmembrane region" description="Helical" evidence="2">
    <location>
        <begin position="83"/>
        <end position="103"/>
    </location>
</feature>
<name>A0A9P6VZ49_RHOMI</name>
<proteinExistence type="predicted"/>
<feature type="transmembrane region" description="Helical" evidence="2">
    <location>
        <begin position="672"/>
        <end position="695"/>
    </location>
</feature>
<sequence>MPLITLPEAPPGIPPYEFYIRFIESIFYQTPARGFRARLIVLWVLGAYGVLASLAYFIVLVVEHRRRKKSIWLWKLVRRTNGRYLVGNFISCAVSIGYFASFYQVFIDGTHQHEAFYWRTLIWIVYVVHLWTTSSSNLQAGILSSQSAARKNILSPLFMNTLYLSVLLGMLFSCVALDIVCGWAWSQCWTATMRLLARLGTLALVRPDDTPEQALAIVDGLIHRVNSRLGLVITTLRVINALYAFAFTMVIVVNLGGLTLLFTLQRQIKFNMHRLADNHPPSAPVSRPTLPIPSSDDTTASSTDPVLCPFSASARVDEKGAGSSPAKQVVFVRSVEQRLEGPVTGPLDVAQPLPSKGMSVGELRHAAEDEAAASAAQRQQALQLLALKKVQWDVLVLLGAIVVIALFCSAIGLWLAISPTSVYARWATTEVAYFLVPWIHDGAVMGLVSFPPVPPGEDAYRTYLRSLDETFNPALNAGFVPRLAVLWALTGYGIVVSCVYMAVHVVDCHRRKKRVWLWKLVRRSKGSQHLLFAAMSLITCGLSIGLTLSFYQVFVERSNQRSAFFWRSIIWIPVGAHMWLSSYANLQASILATQEAAGRHLLSPLIANGLYLSGFAGFFLSVLIALSEQLKVAASALPNASVAEILAWTAPLRQHVNERYDVVMTVARVDGALYAFCSLLVICANLGGMALVLTLRRQIRFNLDRIPASDPTVVLPVLLEGETEQPEHPFGSALLVAEQAHVHGTGTTTPVLCSRVVEMRYEEADPEHVAPQPSVRRGASINHLKRIAAEGPHRQSAYRTQAKQVLALKKIELDFLAAVIALATACLAVGLWLLLSPRMIFGRLSMMELAYFFVIWMYLIGTDAALTFLLLNSVRVHLPHRGPPLRHRVQSARVETNRKPERSGDDILFSEVPLAEESAEEKKGGSPVLAHRATPATL</sequence>
<gene>
    <name evidence="3" type="ORF">C6P46_005294</name>
</gene>
<feature type="region of interest" description="Disordered" evidence="1">
    <location>
        <begin position="915"/>
        <end position="938"/>
    </location>
</feature>
<evidence type="ECO:0000256" key="1">
    <source>
        <dbReference type="SAM" id="MobiDB-lite"/>
    </source>
</evidence>
<keyword evidence="2" id="KW-0812">Transmembrane</keyword>
<evidence type="ECO:0000313" key="4">
    <source>
        <dbReference type="Proteomes" id="UP000777482"/>
    </source>
</evidence>
<feature type="region of interest" description="Disordered" evidence="1">
    <location>
        <begin position="278"/>
        <end position="304"/>
    </location>
</feature>
<dbReference type="EMBL" id="PUHQ01000057">
    <property type="protein sequence ID" value="KAG0659123.1"/>
    <property type="molecule type" value="Genomic_DNA"/>
</dbReference>
<feature type="transmembrane region" description="Helical" evidence="2">
    <location>
        <begin position="605"/>
        <end position="626"/>
    </location>
</feature>
<feature type="transmembrane region" description="Helical" evidence="2">
    <location>
        <begin position="40"/>
        <end position="62"/>
    </location>
</feature>
<feature type="transmembrane region" description="Helical" evidence="2">
    <location>
        <begin position="529"/>
        <end position="551"/>
    </location>
</feature>
<evidence type="ECO:0008006" key="5">
    <source>
        <dbReference type="Google" id="ProtNLM"/>
    </source>
</evidence>